<dbReference type="EMBL" id="ADVR01000012">
    <property type="protein sequence ID" value="EFO81435.1"/>
    <property type="molecule type" value="Genomic_DNA"/>
</dbReference>
<dbReference type="AlphaFoldDB" id="E1IBL6"/>
<proteinExistence type="inferred from homology"/>
<dbReference type="SMART" id="SM00382">
    <property type="entry name" value="AAA"/>
    <property type="match status" value="1"/>
</dbReference>
<gene>
    <name evidence="6" type="ORF">OSCT_0717</name>
</gene>
<dbReference type="PANTHER" id="PTHR46743:SF2">
    <property type="entry name" value="TEICHOIC ACIDS EXPORT ATP-BINDING PROTEIN TAGH"/>
    <property type="match status" value="1"/>
</dbReference>
<dbReference type="HOGENOM" id="CLU_000604_101_1_0"/>
<dbReference type="Pfam" id="PF00005">
    <property type="entry name" value="ABC_tran"/>
    <property type="match status" value="1"/>
</dbReference>
<dbReference type="InterPro" id="IPR003439">
    <property type="entry name" value="ABC_transporter-like_ATP-bd"/>
</dbReference>
<keyword evidence="2" id="KW-0813">Transport</keyword>
<dbReference type="InterPro" id="IPR029439">
    <property type="entry name" value="Wzt_C"/>
</dbReference>
<dbReference type="PROSITE" id="PS50893">
    <property type="entry name" value="ABC_TRANSPORTER_2"/>
    <property type="match status" value="1"/>
</dbReference>
<keyword evidence="4" id="KW-0067">ATP-binding</keyword>
<dbReference type="InterPro" id="IPR027417">
    <property type="entry name" value="P-loop_NTPase"/>
</dbReference>
<dbReference type="InterPro" id="IPR015860">
    <property type="entry name" value="ABC_transpr_TagH-like"/>
</dbReference>
<dbReference type="eggNOG" id="COG1134">
    <property type="taxonomic scope" value="Bacteria"/>
</dbReference>
<evidence type="ECO:0000313" key="7">
    <source>
        <dbReference type="Proteomes" id="UP000054010"/>
    </source>
</evidence>
<sequence length="412" mass="44565">MSIAITVTNLGKRFRRQGANAPTSFKELFTRGLRGLKAETFWGLREVNFSIASGRTIGIIGRNGAGKSTLLRLVGGVGRPDTGTVKMSGRIGALLDLGAGLHPELTGRENVYVAGVISGMTRAEVSRRFADIVAFAELEDFIDSPLRTYSTGMRMRLAFAVAVHIDPQILLIDEVLAVGDIAFQRKCLERIAQFKQQGCTILIVSHDSSQIQNLCDEVIWLRDGKVAMHGPTEQVLEAYTAFMGQSARQNTPDIADQVTGGHTLKAGVNRFGSQSVQIRAVRLRDAKGMPVTNMESGAALRVEVDYHAPTPISGVLASITIDRVDGHVCLDTNTEAGGVDLPDLHGAGSLALQIDRLELSAGEYLLSVGLYEQNWASTYDYHWQAYPFSITLAPTSKGVLAPPLRWSTKNGA</sequence>
<protein>
    <submittedName>
        <fullName evidence="6">ABC transporter related protein</fullName>
    </submittedName>
</protein>
<dbReference type="Pfam" id="PF14524">
    <property type="entry name" value="Wzt_C"/>
    <property type="match status" value="1"/>
</dbReference>
<evidence type="ECO:0000259" key="5">
    <source>
        <dbReference type="PROSITE" id="PS50893"/>
    </source>
</evidence>
<accession>E1IBL6</accession>
<dbReference type="STRING" id="765420.OSCT_0717"/>
<dbReference type="CDD" id="cd03220">
    <property type="entry name" value="ABC_KpsT_Wzt"/>
    <property type="match status" value="1"/>
</dbReference>
<dbReference type="SUPFAM" id="SSF52540">
    <property type="entry name" value="P-loop containing nucleoside triphosphate hydrolases"/>
    <property type="match status" value="1"/>
</dbReference>
<evidence type="ECO:0000256" key="1">
    <source>
        <dbReference type="ARBA" id="ARBA00005417"/>
    </source>
</evidence>
<evidence type="ECO:0000256" key="2">
    <source>
        <dbReference type="ARBA" id="ARBA00022448"/>
    </source>
</evidence>
<comment type="caution">
    <text evidence="6">The sequence shown here is derived from an EMBL/GenBank/DDBJ whole genome shotgun (WGS) entry which is preliminary data.</text>
</comment>
<evidence type="ECO:0000256" key="3">
    <source>
        <dbReference type="ARBA" id="ARBA00022741"/>
    </source>
</evidence>
<dbReference type="GO" id="GO:0005524">
    <property type="term" value="F:ATP binding"/>
    <property type="evidence" value="ECO:0007669"/>
    <property type="project" value="UniProtKB-KW"/>
</dbReference>
<dbReference type="GO" id="GO:0016887">
    <property type="term" value="F:ATP hydrolysis activity"/>
    <property type="evidence" value="ECO:0007669"/>
    <property type="project" value="InterPro"/>
</dbReference>
<comment type="similarity">
    <text evidence="1">Belongs to the ABC transporter superfamily.</text>
</comment>
<dbReference type="CDD" id="cd10147">
    <property type="entry name" value="Wzt_C-like"/>
    <property type="match status" value="1"/>
</dbReference>
<dbReference type="OrthoDB" id="9778870at2"/>
<organism evidence="6 7">
    <name type="scientific">Oscillochloris trichoides DG-6</name>
    <dbReference type="NCBI Taxonomy" id="765420"/>
    <lineage>
        <taxon>Bacteria</taxon>
        <taxon>Bacillati</taxon>
        <taxon>Chloroflexota</taxon>
        <taxon>Chloroflexia</taxon>
        <taxon>Chloroflexales</taxon>
        <taxon>Chloroflexineae</taxon>
        <taxon>Oscillochloridaceae</taxon>
        <taxon>Oscillochloris</taxon>
    </lineage>
</organism>
<dbReference type="GO" id="GO:0016020">
    <property type="term" value="C:membrane"/>
    <property type="evidence" value="ECO:0007669"/>
    <property type="project" value="InterPro"/>
</dbReference>
<dbReference type="PANTHER" id="PTHR46743">
    <property type="entry name" value="TEICHOIC ACIDS EXPORT ATP-BINDING PROTEIN TAGH"/>
    <property type="match status" value="1"/>
</dbReference>
<dbReference type="InterPro" id="IPR050683">
    <property type="entry name" value="Bact_Polysacc_Export_ATP-bd"/>
</dbReference>
<name>E1IBL6_9CHLR</name>
<reference evidence="6 7" key="1">
    <citation type="journal article" date="2011" name="J. Bacteriol.">
        <title>Draft genome sequence of the anoxygenic filamentous phototrophic bacterium Oscillochloris trichoides subsp. DG-6.</title>
        <authorList>
            <person name="Kuznetsov B.B."/>
            <person name="Ivanovsky R.N."/>
            <person name="Keppen O.I."/>
            <person name="Sukhacheva M.V."/>
            <person name="Bumazhkin B.K."/>
            <person name="Patutina E.O."/>
            <person name="Beletsky A.V."/>
            <person name="Mardanov A.V."/>
            <person name="Baslerov R.V."/>
            <person name="Panteleeva A.N."/>
            <person name="Kolganova T.V."/>
            <person name="Ravin N.V."/>
            <person name="Skryabin K.G."/>
        </authorList>
    </citation>
    <scope>NUCLEOTIDE SEQUENCE [LARGE SCALE GENOMIC DNA]</scope>
    <source>
        <strain evidence="6 7">DG-6</strain>
    </source>
</reference>
<dbReference type="Gene3D" id="2.70.50.60">
    <property type="entry name" value="abc- transporter (atp binding component) like domain"/>
    <property type="match status" value="1"/>
</dbReference>
<dbReference type="Proteomes" id="UP000054010">
    <property type="component" value="Unassembled WGS sequence"/>
</dbReference>
<keyword evidence="3" id="KW-0547">Nucleotide-binding</keyword>
<dbReference type="GO" id="GO:0140359">
    <property type="term" value="F:ABC-type transporter activity"/>
    <property type="evidence" value="ECO:0007669"/>
    <property type="project" value="InterPro"/>
</dbReference>
<dbReference type="InterPro" id="IPR003593">
    <property type="entry name" value="AAA+_ATPase"/>
</dbReference>
<keyword evidence="7" id="KW-1185">Reference proteome</keyword>
<evidence type="ECO:0000256" key="4">
    <source>
        <dbReference type="ARBA" id="ARBA00022840"/>
    </source>
</evidence>
<feature type="domain" description="ABC transporter" evidence="5">
    <location>
        <begin position="23"/>
        <end position="248"/>
    </location>
</feature>
<evidence type="ECO:0000313" key="6">
    <source>
        <dbReference type="EMBL" id="EFO81435.1"/>
    </source>
</evidence>
<dbReference type="Gene3D" id="3.40.50.300">
    <property type="entry name" value="P-loop containing nucleotide triphosphate hydrolases"/>
    <property type="match status" value="1"/>
</dbReference>